<dbReference type="InterPro" id="IPR051859">
    <property type="entry name" value="DCAF"/>
</dbReference>
<protein>
    <submittedName>
        <fullName evidence="2">Uncharacterized protein</fullName>
    </submittedName>
</protein>
<sequence length="483" mass="54883">MAATEYFPPLERKQRREIRKARIWASILERSDLCLSMERHRVHQPLRGSKARGLRSRGLFALLTQRERRGELRPAEHLAVNEAFLPVGENANVFEVDHHDERLYCGGFSPDGETFLVAGQSEEVHIYDTNTWKRVDAYPVRDIRWTVTDAHFTPDAKGVLYSSITSMVRMVMQGGKECAFDLAKTARSSSTGRSMTQRRRDFGVWSLGVNAAGTEFLAGTSNNTVVLHDMTTNTSVCHLAGHDDHVNAITFVDGPQSSNVFVSGSDDCLIKLWDRRMMSESNARPQGVFVGRHDRPIPSFCLMQHVGHTDGITHMSSRDDGFYFVSNAKDQSAKLWDLRKCVTDEAKVQHLPRQFQWDYRFEEYPGNYEGEVADAHPQDQSVMTYRGHAVKQTLIRAYFSPQNSTGQRYIYSGSADGEVVIYDVLSANVVDRLELMSQGVTRDVRWHPFKPMIVSPDFYGKLCVWQKEPLGHTVHDDDDDDDE</sequence>
<dbReference type="EMBL" id="QUTG01004666">
    <property type="protein sequence ID" value="RHY87503.1"/>
    <property type="molecule type" value="Genomic_DNA"/>
</dbReference>
<evidence type="ECO:0000256" key="1">
    <source>
        <dbReference type="PROSITE-ProRule" id="PRU00221"/>
    </source>
</evidence>
<proteinExistence type="predicted"/>
<dbReference type="GO" id="GO:0043161">
    <property type="term" value="P:proteasome-mediated ubiquitin-dependent protein catabolic process"/>
    <property type="evidence" value="ECO:0007669"/>
    <property type="project" value="TreeGrafter"/>
</dbReference>
<dbReference type="Gene3D" id="2.130.10.10">
    <property type="entry name" value="YVTN repeat-like/Quinoprotein amine dehydrogenase"/>
    <property type="match status" value="2"/>
</dbReference>
<name>A0A3R7BBY7_APHAT</name>
<dbReference type="SUPFAM" id="SSF50978">
    <property type="entry name" value="WD40 repeat-like"/>
    <property type="match status" value="1"/>
</dbReference>
<reference evidence="2 3" key="1">
    <citation type="submission" date="2018-08" db="EMBL/GenBank/DDBJ databases">
        <title>Aphanomyces genome sequencing and annotation.</title>
        <authorList>
            <person name="Minardi D."/>
            <person name="Oidtmann B."/>
            <person name="Van Der Giezen M."/>
            <person name="Studholme D.J."/>
        </authorList>
    </citation>
    <scope>NUCLEOTIDE SEQUENCE [LARGE SCALE GENOMIC DNA]</scope>
    <source>
        <strain evidence="2 3">Sv</strain>
    </source>
</reference>
<evidence type="ECO:0000313" key="2">
    <source>
        <dbReference type="EMBL" id="RHY87503.1"/>
    </source>
</evidence>
<dbReference type="Proteomes" id="UP000285712">
    <property type="component" value="Unassembled WGS sequence"/>
</dbReference>
<dbReference type="PROSITE" id="PS50294">
    <property type="entry name" value="WD_REPEATS_REGION"/>
    <property type="match status" value="2"/>
</dbReference>
<dbReference type="PANTHER" id="PTHR19847">
    <property type="entry name" value="DDB1- AND CUL4-ASSOCIATED FACTOR 11"/>
    <property type="match status" value="1"/>
</dbReference>
<dbReference type="VEuPathDB" id="FungiDB:H257_05808"/>
<accession>A0A3R7BBY7</accession>
<dbReference type="SMART" id="SM00320">
    <property type="entry name" value="WD40"/>
    <property type="match status" value="5"/>
</dbReference>
<dbReference type="PANTHER" id="PTHR19847:SF7">
    <property type="entry name" value="DDB1- AND CUL4-ASSOCIATED FACTOR 11"/>
    <property type="match status" value="1"/>
</dbReference>
<dbReference type="InterPro" id="IPR036322">
    <property type="entry name" value="WD40_repeat_dom_sf"/>
</dbReference>
<feature type="repeat" description="WD" evidence="1">
    <location>
        <begin position="305"/>
        <end position="339"/>
    </location>
</feature>
<dbReference type="InterPro" id="IPR001680">
    <property type="entry name" value="WD40_rpt"/>
</dbReference>
<dbReference type="InterPro" id="IPR015943">
    <property type="entry name" value="WD40/YVTN_repeat-like_dom_sf"/>
</dbReference>
<dbReference type="AlphaFoldDB" id="A0A3R7BBY7"/>
<dbReference type="Pfam" id="PF00400">
    <property type="entry name" value="WD40"/>
    <property type="match status" value="3"/>
</dbReference>
<feature type="repeat" description="WD" evidence="1">
    <location>
        <begin position="239"/>
        <end position="274"/>
    </location>
</feature>
<gene>
    <name evidence="2" type="ORF">DYB35_006999</name>
</gene>
<evidence type="ECO:0000313" key="3">
    <source>
        <dbReference type="Proteomes" id="UP000285712"/>
    </source>
</evidence>
<keyword evidence="1" id="KW-0853">WD repeat</keyword>
<organism evidence="2 3">
    <name type="scientific">Aphanomyces astaci</name>
    <name type="common">Crayfish plague agent</name>
    <dbReference type="NCBI Taxonomy" id="112090"/>
    <lineage>
        <taxon>Eukaryota</taxon>
        <taxon>Sar</taxon>
        <taxon>Stramenopiles</taxon>
        <taxon>Oomycota</taxon>
        <taxon>Saprolegniomycetes</taxon>
        <taxon>Saprolegniales</taxon>
        <taxon>Verrucalvaceae</taxon>
        <taxon>Aphanomyces</taxon>
    </lineage>
</organism>
<comment type="caution">
    <text evidence="2">The sequence shown here is derived from an EMBL/GenBank/DDBJ whole genome shotgun (WGS) entry which is preliminary data.</text>
</comment>
<dbReference type="PROSITE" id="PS50082">
    <property type="entry name" value="WD_REPEATS_2"/>
    <property type="match status" value="2"/>
</dbReference>
<dbReference type="GO" id="GO:0080008">
    <property type="term" value="C:Cul4-RING E3 ubiquitin ligase complex"/>
    <property type="evidence" value="ECO:0007669"/>
    <property type="project" value="TreeGrafter"/>
</dbReference>